<reference evidence="1" key="1">
    <citation type="submission" date="2021-01" db="EMBL/GenBank/DDBJ databases">
        <authorList>
            <person name="Corre E."/>
            <person name="Pelletier E."/>
            <person name="Niang G."/>
            <person name="Scheremetjew M."/>
            <person name="Finn R."/>
            <person name="Kale V."/>
            <person name="Holt S."/>
            <person name="Cochrane G."/>
            <person name="Meng A."/>
            <person name="Brown T."/>
            <person name="Cohen L."/>
        </authorList>
    </citation>
    <scope>NUCLEOTIDE SEQUENCE</scope>
    <source>
        <strain evidence="1">PLY182g</strain>
    </source>
</reference>
<accession>A0A7S0LHG4</accession>
<evidence type="ECO:0008006" key="2">
    <source>
        <dbReference type="Google" id="ProtNLM"/>
    </source>
</evidence>
<dbReference type="SUPFAM" id="SSF52833">
    <property type="entry name" value="Thioredoxin-like"/>
    <property type="match status" value="1"/>
</dbReference>
<dbReference type="Gene3D" id="3.40.30.10">
    <property type="entry name" value="Glutaredoxin"/>
    <property type="match status" value="1"/>
</dbReference>
<evidence type="ECO:0000313" key="1">
    <source>
        <dbReference type="EMBL" id="CAD8612916.1"/>
    </source>
</evidence>
<dbReference type="PANTHER" id="PTHR21148">
    <property type="entry name" value="THIOREDOXIN DOMAIN-CONTAINING PROTEIN 9"/>
    <property type="match status" value="1"/>
</dbReference>
<dbReference type="InterPro" id="IPR036249">
    <property type="entry name" value="Thioredoxin-like_sf"/>
</dbReference>
<dbReference type="EMBL" id="HBEY01034200">
    <property type="protein sequence ID" value="CAD8612916.1"/>
    <property type="molecule type" value="Transcribed_RNA"/>
</dbReference>
<gene>
    <name evidence="1" type="ORF">CPEL01642_LOCUS16296</name>
</gene>
<name>A0A7S0LHG4_9EUKA</name>
<sequence length="207" mass="23978">MQMPTEMDVMQCQMNEMAKAALLQMESAVDDELDKVNNMTEDDLAKIRANRIAEMKAKAEKKQEWKHNGHGSLTKITEQKEFFDAAKSSEKLICIFTRESNRYGQMMKEHMTVLCQRHLEARFVWVDAENAPFLTDRLNIYMLPTIVCVKGNKVHKQHNGLDEIDGTGKYSTGTLEYLLHIDEMLDEAPLYDEELREEEEDLADIED</sequence>
<protein>
    <recommendedName>
        <fullName evidence="2">Thioredoxin domain-containing protein</fullName>
    </recommendedName>
</protein>
<organism evidence="1">
    <name type="scientific">Coccolithus braarudii</name>
    <dbReference type="NCBI Taxonomy" id="221442"/>
    <lineage>
        <taxon>Eukaryota</taxon>
        <taxon>Haptista</taxon>
        <taxon>Haptophyta</taxon>
        <taxon>Prymnesiophyceae</taxon>
        <taxon>Coccolithales</taxon>
        <taxon>Coccolithaceae</taxon>
        <taxon>Coccolithus</taxon>
    </lineage>
</organism>
<dbReference type="AlphaFoldDB" id="A0A7S0LHG4"/>
<proteinExistence type="predicted"/>